<evidence type="ECO:0000256" key="19">
    <source>
        <dbReference type="ARBA" id="ARBA00047588"/>
    </source>
</evidence>
<evidence type="ECO:0000256" key="13">
    <source>
        <dbReference type="ARBA" id="ARBA00035852"/>
    </source>
</evidence>
<feature type="domain" description="Thioesterase" evidence="24">
    <location>
        <begin position="125"/>
        <end position="196"/>
    </location>
</feature>
<dbReference type="Proteomes" id="UP000307768">
    <property type="component" value="Unassembled WGS sequence"/>
</dbReference>
<evidence type="ECO:0000256" key="14">
    <source>
        <dbReference type="ARBA" id="ARBA00037002"/>
    </source>
</evidence>
<evidence type="ECO:0000256" key="22">
    <source>
        <dbReference type="ARBA" id="ARBA00048074"/>
    </source>
</evidence>
<evidence type="ECO:0000256" key="16">
    <source>
        <dbReference type="ARBA" id="ARBA00038848"/>
    </source>
</evidence>
<evidence type="ECO:0000313" key="25">
    <source>
        <dbReference type="EMBL" id="KAA1423039.1"/>
    </source>
</evidence>
<evidence type="ECO:0000256" key="7">
    <source>
        <dbReference type="ARBA" id="ARBA00022801"/>
    </source>
</evidence>
<keyword evidence="6" id="KW-0053">Apoptosis</keyword>
<gene>
    <name evidence="25" type="ORF">FE697_012965</name>
</gene>
<proteinExistence type="inferred from homology"/>
<evidence type="ECO:0000313" key="26">
    <source>
        <dbReference type="Proteomes" id="UP000307768"/>
    </source>
</evidence>
<sequence>MTRVSVDDDNRIAVLSPHWKSWAEAAIRQMAPGWQDMTASLGSLQDTLAGAVPPEDVVEEATVLMERARALLEPYEVSGSEQIFGRLLTSATRGQTFSPPLWVDRYEDDELAATTRFGRFHAGNNGVVHGGAIALMFDDALGVTSDLGGRERSRTASLKVDFRSLTPLDRVLEVRVRLTHLDGRKRTLHGTLSDGGRVCAEATGLFIELRPEQQ</sequence>
<evidence type="ECO:0000256" key="20">
    <source>
        <dbReference type="ARBA" id="ARBA00047734"/>
    </source>
</evidence>
<comment type="catalytic activity">
    <reaction evidence="20">
        <text>hexadecanoyl-CoA + H2O = hexadecanoate + CoA + H(+)</text>
        <dbReference type="Rhea" id="RHEA:16645"/>
        <dbReference type="ChEBI" id="CHEBI:7896"/>
        <dbReference type="ChEBI" id="CHEBI:15377"/>
        <dbReference type="ChEBI" id="CHEBI:15378"/>
        <dbReference type="ChEBI" id="CHEBI:57287"/>
        <dbReference type="ChEBI" id="CHEBI:57379"/>
        <dbReference type="EC" id="3.1.2.2"/>
    </reaction>
    <physiologicalReaction direction="left-to-right" evidence="20">
        <dbReference type="Rhea" id="RHEA:16646"/>
    </physiologicalReaction>
</comment>
<dbReference type="InterPro" id="IPR052365">
    <property type="entry name" value="THEM4/THEM5_acyl-CoA_thioest"/>
</dbReference>
<dbReference type="AlphaFoldDB" id="A0A5Q6RYA2"/>
<comment type="caution">
    <text evidence="25">The sequence shown here is derived from an EMBL/GenBank/DDBJ whole genome shotgun (WGS) entry which is preliminary data.</text>
</comment>
<keyword evidence="4" id="KW-1003">Cell membrane</keyword>
<comment type="similarity">
    <text evidence="15">Belongs to the THEM4/THEM5 thioesterase family.</text>
</comment>
<dbReference type="SUPFAM" id="SSF54637">
    <property type="entry name" value="Thioesterase/thiol ester dehydrase-isomerase"/>
    <property type="match status" value="1"/>
</dbReference>
<evidence type="ECO:0000256" key="3">
    <source>
        <dbReference type="ARBA" id="ARBA00004632"/>
    </source>
</evidence>
<comment type="catalytic activity">
    <reaction evidence="21">
        <text>decanoyl-CoA + H2O = decanoate + CoA + H(+)</text>
        <dbReference type="Rhea" id="RHEA:40059"/>
        <dbReference type="ChEBI" id="CHEBI:15377"/>
        <dbReference type="ChEBI" id="CHEBI:15378"/>
        <dbReference type="ChEBI" id="CHEBI:27689"/>
        <dbReference type="ChEBI" id="CHEBI:57287"/>
        <dbReference type="ChEBI" id="CHEBI:61430"/>
    </reaction>
    <physiologicalReaction direction="left-to-right" evidence="21">
        <dbReference type="Rhea" id="RHEA:40060"/>
    </physiologicalReaction>
</comment>
<reference evidence="25 26" key="1">
    <citation type="submission" date="2019-09" db="EMBL/GenBank/DDBJ databases">
        <title>Mumia zhuanghuii sp. nov. isolated from the intestinal contents of plateau pika (Ochotona curzoniae) in the Qinghai-Tibet plateau of China.</title>
        <authorList>
            <person name="Tian Z."/>
        </authorList>
    </citation>
    <scope>NUCLEOTIDE SEQUENCE [LARGE SCALE GENOMIC DNA]</scope>
    <source>
        <strain evidence="26">350</strain>
    </source>
</reference>
<keyword evidence="12" id="KW-0966">Cell projection</keyword>
<dbReference type="PANTHER" id="PTHR12418">
    <property type="entry name" value="ACYL-COENZYME A THIOESTERASE THEM4"/>
    <property type="match status" value="1"/>
</dbReference>
<evidence type="ECO:0000256" key="2">
    <source>
        <dbReference type="ARBA" id="ARBA00004496"/>
    </source>
</evidence>
<dbReference type="EC" id="3.1.2.2" evidence="16"/>
<comment type="catalytic activity">
    <reaction evidence="13">
        <text>(5Z,8Z,11Z,14Z)-eicosatetraenoyl-CoA + H2O = (5Z,8Z,11Z,14Z)-eicosatetraenoate + CoA + H(+)</text>
        <dbReference type="Rhea" id="RHEA:40151"/>
        <dbReference type="ChEBI" id="CHEBI:15377"/>
        <dbReference type="ChEBI" id="CHEBI:15378"/>
        <dbReference type="ChEBI" id="CHEBI:32395"/>
        <dbReference type="ChEBI" id="CHEBI:57287"/>
        <dbReference type="ChEBI" id="CHEBI:57368"/>
    </reaction>
    <physiologicalReaction direction="left-to-right" evidence="13">
        <dbReference type="Rhea" id="RHEA:40152"/>
    </physiologicalReaction>
</comment>
<evidence type="ECO:0000259" key="24">
    <source>
        <dbReference type="Pfam" id="PF03061"/>
    </source>
</evidence>
<organism evidence="25 26">
    <name type="scientific">Mumia zhuanghuii</name>
    <dbReference type="NCBI Taxonomy" id="2585211"/>
    <lineage>
        <taxon>Bacteria</taxon>
        <taxon>Bacillati</taxon>
        <taxon>Actinomycetota</taxon>
        <taxon>Actinomycetes</taxon>
        <taxon>Propionibacteriales</taxon>
        <taxon>Nocardioidaceae</taxon>
        <taxon>Mumia</taxon>
    </lineage>
</organism>
<keyword evidence="10" id="KW-0443">Lipid metabolism</keyword>
<keyword evidence="7" id="KW-0378">Hydrolase</keyword>
<keyword evidence="5" id="KW-0963">Cytoplasm</keyword>
<name>A0A5Q6RYA2_9ACTN</name>
<dbReference type="EMBL" id="VDFQ02000003">
    <property type="protein sequence ID" value="KAA1423039.1"/>
    <property type="molecule type" value="Genomic_DNA"/>
</dbReference>
<dbReference type="Gene3D" id="3.10.129.10">
    <property type="entry name" value="Hotdog Thioesterase"/>
    <property type="match status" value="1"/>
</dbReference>
<dbReference type="InterPro" id="IPR029069">
    <property type="entry name" value="HotDog_dom_sf"/>
</dbReference>
<evidence type="ECO:0000256" key="12">
    <source>
        <dbReference type="ARBA" id="ARBA00023273"/>
    </source>
</evidence>
<comment type="catalytic activity">
    <reaction evidence="22">
        <text>dodecanoyl-CoA + H2O = dodecanoate + CoA + H(+)</text>
        <dbReference type="Rhea" id="RHEA:30135"/>
        <dbReference type="ChEBI" id="CHEBI:15377"/>
        <dbReference type="ChEBI" id="CHEBI:15378"/>
        <dbReference type="ChEBI" id="CHEBI:18262"/>
        <dbReference type="ChEBI" id="CHEBI:57287"/>
        <dbReference type="ChEBI" id="CHEBI:57375"/>
    </reaction>
    <physiologicalReaction direction="left-to-right" evidence="22">
        <dbReference type="Rhea" id="RHEA:30136"/>
    </physiologicalReaction>
</comment>
<comment type="catalytic activity">
    <reaction evidence="14">
        <text>(9Z)-octadecenoyl-CoA + H2O = (9Z)-octadecenoate + CoA + H(+)</text>
        <dbReference type="Rhea" id="RHEA:40139"/>
        <dbReference type="ChEBI" id="CHEBI:15377"/>
        <dbReference type="ChEBI" id="CHEBI:15378"/>
        <dbReference type="ChEBI" id="CHEBI:30823"/>
        <dbReference type="ChEBI" id="CHEBI:57287"/>
        <dbReference type="ChEBI" id="CHEBI:57387"/>
    </reaction>
    <physiologicalReaction direction="left-to-right" evidence="14">
        <dbReference type="Rhea" id="RHEA:40140"/>
    </physiologicalReaction>
</comment>
<evidence type="ECO:0000256" key="18">
    <source>
        <dbReference type="ARBA" id="ARBA00043210"/>
    </source>
</evidence>
<protein>
    <recommendedName>
        <fullName evidence="17">Acyl-coenzyme A thioesterase THEM4</fullName>
        <ecNumber evidence="16">3.1.2.2</ecNumber>
    </recommendedName>
    <alternativeName>
        <fullName evidence="18">Thioesterase superfamily member 4</fullName>
    </alternativeName>
</protein>
<keyword evidence="9" id="KW-0809">Transit peptide</keyword>
<evidence type="ECO:0000256" key="15">
    <source>
        <dbReference type="ARBA" id="ARBA00038456"/>
    </source>
</evidence>
<dbReference type="InterPro" id="IPR006683">
    <property type="entry name" value="Thioestr_dom"/>
</dbReference>
<keyword evidence="8" id="KW-0276">Fatty acid metabolism</keyword>
<evidence type="ECO:0000256" key="6">
    <source>
        <dbReference type="ARBA" id="ARBA00022703"/>
    </source>
</evidence>
<evidence type="ECO:0000256" key="5">
    <source>
        <dbReference type="ARBA" id="ARBA00022490"/>
    </source>
</evidence>
<comment type="catalytic activity">
    <reaction evidence="23">
        <text>tetradecanoyl-CoA + H2O = tetradecanoate + CoA + H(+)</text>
        <dbReference type="Rhea" id="RHEA:40119"/>
        <dbReference type="ChEBI" id="CHEBI:15377"/>
        <dbReference type="ChEBI" id="CHEBI:15378"/>
        <dbReference type="ChEBI" id="CHEBI:30807"/>
        <dbReference type="ChEBI" id="CHEBI:57287"/>
        <dbReference type="ChEBI" id="CHEBI:57385"/>
    </reaction>
    <physiologicalReaction direction="left-to-right" evidence="23">
        <dbReference type="Rhea" id="RHEA:40120"/>
    </physiologicalReaction>
</comment>
<evidence type="ECO:0000256" key="4">
    <source>
        <dbReference type="ARBA" id="ARBA00022475"/>
    </source>
</evidence>
<dbReference type="PANTHER" id="PTHR12418:SF19">
    <property type="entry name" value="ACYL-COENZYME A THIOESTERASE THEM4"/>
    <property type="match status" value="1"/>
</dbReference>
<evidence type="ECO:0000256" key="8">
    <source>
        <dbReference type="ARBA" id="ARBA00022832"/>
    </source>
</evidence>
<dbReference type="Pfam" id="PF03061">
    <property type="entry name" value="4HBT"/>
    <property type="match status" value="1"/>
</dbReference>
<dbReference type="OrthoDB" id="3474675at2"/>
<dbReference type="GO" id="GO:0016787">
    <property type="term" value="F:hydrolase activity"/>
    <property type="evidence" value="ECO:0007669"/>
    <property type="project" value="UniProtKB-KW"/>
</dbReference>
<dbReference type="CDD" id="cd03443">
    <property type="entry name" value="PaaI_thioesterase"/>
    <property type="match status" value="1"/>
</dbReference>
<evidence type="ECO:0000256" key="23">
    <source>
        <dbReference type="ARBA" id="ARBA00048180"/>
    </source>
</evidence>
<evidence type="ECO:0000256" key="1">
    <source>
        <dbReference type="ARBA" id="ARBA00004170"/>
    </source>
</evidence>
<dbReference type="GO" id="GO:0016020">
    <property type="term" value="C:membrane"/>
    <property type="evidence" value="ECO:0007669"/>
    <property type="project" value="UniProtKB-SubCell"/>
</dbReference>
<dbReference type="GO" id="GO:0006631">
    <property type="term" value="P:fatty acid metabolic process"/>
    <property type="evidence" value="ECO:0007669"/>
    <property type="project" value="UniProtKB-KW"/>
</dbReference>
<evidence type="ECO:0000256" key="17">
    <source>
        <dbReference type="ARBA" id="ARBA00040123"/>
    </source>
</evidence>
<accession>A0A5Q6RYA2</accession>
<comment type="catalytic activity">
    <reaction evidence="19">
        <text>octanoyl-CoA + H2O = octanoate + CoA + H(+)</text>
        <dbReference type="Rhea" id="RHEA:30143"/>
        <dbReference type="ChEBI" id="CHEBI:15377"/>
        <dbReference type="ChEBI" id="CHEBI:15378"/>
        <dbReference type="ChEBI" id="CHEBI:25646"/>
        <dbReference type="ChEBI" id="CHEBI:57287"/>
        <dbReference type="ChEBI" id="CHEBI:57386"/>
    </reaction>
    <physiologicalReaction direction="left-to-right" evidence="19">
        <dbReference type="Rhea" id="RHEA:30144"/>
    </physiologicalReaction>
</comment>
<evidence type="ECO:0000256" key="21">
    <source>
        <dbReference type="ARBA" id="ARBA00047969"/>
    </source>
</evidence>
<dbReference type="RefSeq" id="WP_149769990.1">
    <property type="nucleotide sequence ID" value="NZ_VDFQ02000003.1"/>
</dbReference>
<comment type="subcellular location">
    <subcellularLocation>
        <location evidence="3">Cell projection</location>
        <location evidence="3">Ruffle membrane</location>
    </subcellularLocation>
    <subcellularLocation>
        <location evidence="2">Cytoplasm</location>
    </subcellularLocation>
    <subcellularLocation>
        <location evidence="1">Membrane</location>
        <topology evidence="1">Peripheral membrane protein</topology>
    </subcellularLocation>
</comment>
<evidence type="ECO:0000256" key="10">
    <source>
        <dbReference type="ARBA" id="ARBA00023098"/>
    </source>
</evidence>
<evidence type="ECO:0000256" key="9">
    <source>
        <dbReference type="ARBA" id="ARBA00022946"/>
    </source>
</evidence>
<evidence type="ECO:0000256" key="11">
    <source>
        <dbReference type="ARBA" id="ARBA00023136"/>
    </source>
</evidence>
<dbReference type="GO" id="GO:0005737">
    <property type="term" value="C:cytoplasm"/>
    <property type="evidence" value="ECO:0007669"/>
    <property type="project" value="UniProtKB-SubCell"/>
</dbReference>
<keyword evidence="11" id="KW-0472">Membrane</keyword>